<dbReference type="AlphaFoldDB" id="A0A438JN19"/>
<comment type="caution">
    <text evidence="1">The sequence shown here is derived from an EMBL/GenBank/DDBJ whole genome shotgun (WGS) entry which is preliminary data.</text>
</comment>
<evidence type="ECO:0000313" key="2">
    <source>
        <dbReference type="Proteomes" id="UP000288805"/>
    </source>
</evidence>
<proteinExistence type="predicted"/>
<name>A0A438JN19_VITVI</name>
<gene>
    <name evidence="1" type="ORF">CK203_016095</name>
</gene>
<reference evidence="1 2" key="1">
    <citation type="journal article" date="2018" name="PLoS Genet.">
        <title>Population sequencing reveals clonal diversity and ancestral inbreeding in the grapevine cultivar Chardonnay.</title>
        <authorList>
            <person name="Roach M.J."/>
            <person name="Johnson D.L."/>
            <person name="Bohlmann J."/>
            <person name="van Vuuren H.J."/>
            <person name="Jones S.J."/>
            <person name="Pretorius I.S."/>
            <person name="Schmidt S.A."/>
            <person name="Borneman A.R."/>
        </authorList>
    </citation>
    <scope>NUCLEOTIDE SEQUENCE [LARGE SCALE GENOMIC DNA]</scope>
    <source>
        <strain evidence="2">cv. Chardonnay</strain>
        <tissue evidence="1">Leaf</tissue>
    </source>
</reference>
<accession>A0A438JN19</accession>
<dbReference type="SUPFAM" id="SSF56219">
    <property type="entry name" value="DNase I-like"/>
    <property type="match status" value="1"/>
</dbReference>
<protein>
    <submittedName>
        <fullName evidence="1">Uncharacterized protein</fullName>
    </submittedName>
</protein>
<dbReference type="EMBL" id="QGNW01000035">
    <property type="protein sequence ID" value="RVX10324.1"/>
    <property type="molecule type" value="Genomic_DNA"/>
</dbReference>
<sequence>MVVGVVHNLGVDRCLEWVAVNAKDAVGGVLVFWDNMVLQSVGMEVGVYGPTLRGEREGFWEELGVIKGLWSDPWCVADDLNMIRFPSEHNRDEECAFPRLVFDHAPIPLDGGGVRRGLTPFRFGIMWLKEEGLKDLLKSWWEGMDNAHRKRNSLAKIEINGSWLTKDADIKEGVV</sequence>
<organism evidence="1 2">
    <name type="scientific">Vitis vinifera</name>
    <name type="common">Grape</name>
    <dbReference type="NCBI Taxonomy" id="29760"/>
    <lineage>
        <taxon>Eukaryota</taxon>
        <taxon>Viridiplantae</taxon>
        <taxon>Streptophyta</taxon>
        <taxon>Embryophyta</taxon>
        <taxon>Tracheophyta</taxon>
        <taxon>Spermatophyta</taxon>
        <taxon>Magnoliopsida</taxon>
        <taxon>eudicotyledons</taxon>
        <taxon>Gunneridae</taxon>
        <taxon>Pentapetalae</taxon>
        <taxon>rosids</taxon>
        <taxon>Vitales</taxon>
        <taxon>Vitaceae</taxon>
        <taxon>Viteae</taxon>
        <taxon>Vitis</taxon>
    </lineage>
</organism>
<dbReference type="InterPro" id="IPR036691">
    <property type="entry name" value="Endo/exonu/phosph_ase_sf"/>
</dbReference>
<evidence type="ECO:0000313" key="1">
    <source>
        <dbReference type="EMBL" id="RVX10324.1"/>
    </source>
</evidence>
<dbReference type="Proteomes" id="UP000288805">
    <property type="component" value="Unassembled WGS sequence"/>
</dbReference>